<gene>
    <name evidence="2" type="ORF">FM125_04515</name>
</gene>
<proteinExistence type="predicted"/>
<protein>
    <submittedName>
        <fullName evidence="2">Uncharacterized protein</fullName>
    </submittedName>
</protein>
<dbReference type="Proteomes" id="UP000196230">
    <property type="component" value="Unassembled WGS sequence"/>
</dbReference>
<dbReference type="EMBL" id="FUKP01000028">
    <property type="protein sequence ID" value="SJN23187.1"/>
    <property type="molecule type" value="Genomic_DNA"/>
</dbReference>
<sequence length="41" mass="4778">MRGDQREECHSAVHPSRGRSFRHRGAPHLQRGIRSDRATLR</sequence>
<accession>A0A1R4ITJ7</accession>
<feature type="compositionally biased region" description="Basic and acidic residues" evidence="1">
    <location>
        <begin position="1"/>
        <end position="11"/>
    </location>
</feature>
<feature type="region of interest" description="Disordered" evidence="1">
    <location>
        <begin position="1"/>
        <end position="41"/>
    </location>
</feature>
<feature type="compositionally biased region" description="Basic residues" evidence="1">
    <location>
        <begin position="16"/>
        <end position="26"/>
    </location>
</feature>
<name>A0A1R4ITJ7_9MICC</name>
<reference evidence="2 3" key="1">
    <citation type="submission" date="2017-02" db="EMBL/GenBank/DDBJ databases">
        <authorList>
            <person name="Peterson S.W."/>
        </authorList>
    </citation>
    <scope>NUCLEOTIDE SEQUENCE [LARGE SCALE GENOMIC DNA]</scope>
    <source>
        <strain evidence="2 3">2B3F</strain>
    </source>
</reference>
<evidence type="ECO:0000313" key="2">
    <source>
        <dbReference type="EMBL" id="SJN23187.1"/>
    </source>
</evidence>
<evidence type="ECO:0000256" key="1">
    <source>
        <dbReference type="SAM" id="MobiDB-lite"/>
    </source>
</evidence>
<organism evidence="2 3">
    <name type="scientific">Micrococcus lylae</name>
    <dbReference type="NCBI Taxonomy" id="1273"/>
    <lineage>
        <taxon>Bacteria</taxon>
        <taxon>Bacillati</taxon>
        <taxon>Actinomycetota</taxon>
        <taxon>Actinomycetes</taxon>
        <taxon>Micrococcales</taxon>
        <taxon>Micrococcaceae</taxon>
        <taxon>Micrococcus</taxon>
    </lineage>
</organism>
<dbReference type="AlphaFoldDB" id="A0A1R4ITJ7"/>
<evidence type="ECO:0000313" key="3">
    <source>
        <dbReference type="Proteomes" id="UP000196230"/>
    </source>
</evidence>